<feature type="domain" description="Glyoxalase-like" evidence="1">
    <location>
        <begin position="6"/>
        <end position="197"/>
    </location>
</feature>
<sequence length="256" mass="28300">MTTVQWDHIVHYVNDLDDAIQTFNENGLTAFKGGSHTEWGTYNALSYFGLTYIEFLGVEDRETAINADVPNLVVKDAVAALPEQEMLSRVAIRTDDIQTIAASLRSHGLELSPIMDGKRVDTNGRLIEWKMMTIDGNFQGLVYPFVIQWKDTDADRLANLNDSGIIQPHPAGHVEIQSAVFNVTDPVSAALHWQALFGLSVVESDAASVTLGIGEQTFIFKQGNVNQFSKVIFQSEANHLIGKTINIGDGEYVFQK</sequence>
<dbReference type="RefSeq" id="WP_053604823.1">
    <property type="nucleotide sequence ID" value="NZ_CP012600.1"/>
</dbReference>
<dbReference type="Proteomes" id="UP000067625">
    <property type="component" value="Chromosome"/>
</dbReference>
<evidence type="ECO:0000259" key="1">
    <source>
        <dbReference type="Pfam" id="PF13468"/>
    </source>
</evidence>
<dbReference type="Pfam" id="PF13468">
    <property type="entry name" value="Glyoxalase_3"/>
    <property type="match status" value="1"/>
</dbReference>
<dbReference type="SUPFAM" id="SSF54593">
    <property type="entry name" value="Glyoxalase/Bleomycin resistance protein/Dihydroxybiphenyl dioxygenase"/>
    <property type="match status" value="1"/>
</dbReference>
<name>A0A0M4FTH7_9BACI</name>
<dbReference type="InterPro" id="IPR025870">
    <property type="entry name" value="Glyoxalase-like_dom"/>
</dbReference>
<dbReference type="InterPro" id="IPR029068">
    <property type="entry name" value="Glyas_Bleomycin-R_OHBP_Dase"/>
</dbReference>
<keyword evidence="3" id="KW-1185">Reference proteome</keyword>
<evidence type="ECO:0000313" key="3">
    <source>
        <dbReference type="Proteomes" id="UP000067625"/>
    </source>
</evidence>
<reference evidence="3" key="1">
    <citation type="submission" date="2015-08" db="EMBL/GenBank/DDBJ databases">
        <title>Genome sequencing project for genomic taxonomy and phylogenomics of Bacillus-like bacteria.</title>
        <authorList>
            <person name="Liu B."/>
            <person name="Wang J."/>
            <person name="Zhu Y."/>
            <person name="Liu G."/>
            <person name="Chen Q."/>
            <person name="Chen Z."/>
            <person name="Lan J."/>
            <person name="Che J."/>
            <person name="Ge C."/>
            <person name="Shi H."/>
            <person name="Pan Z."/>
            <person name="Liu X."/>
        </authorList>
    </citation>
    <scope>NUCLEOTIDE SEQUENCE [LARGE SCALE GENOMIC DNA]</scope>
    <source>
        <strain evidence="3">FJAT-4402</strain>
    </source>
</reference>
<accession>A0A0M4FTH7</accession>
<dbReference type="OrthoDB" id="9111355at2"/>
<dbReference type="Gene3D" id="3.10.180.10">
    <property type="entry name" value="2,3-Dihydroxybiphenyl 1,2-Dioxygenase, domain 1"/>
    <property type="match status" value="1"/>
</dbReference>
<organism evidence="2 3">
    <name type="scientific">Bacillus gobiensis</name>
    <dbReference type="NCBI Taxonomy" id="1441095"/>
    <lineage>
        <taxon>Bacteria</taxon>
        <taxon>Bacillati</taxon>
        <taxon>Bacillota</taxon>
        <taxon>Bacilli</taxon>
        <taxon>Bacillales</taxon>
        <taxon>Bacillaceae</taxon>
        <taxon>Bacillus</taxon>
    </lineage>
</organism>
<gene>
    <name evidence="2" type="ORF">AM592_16495</name>
</gene>
<evidence type="ECO:0000313" key="2">
    <source>
        <dbReference type="EMBL" id="ALC82997.1"/>
    </source>
</evidence>
<protein>
    <recommendedName>
        <fullName evidence="1">Glyoxalase-like domain-containing protein</fullName>
    </recommendedName>
</protein>
<dbReference type="PATRIC" id="fig|1441095.3.peg.3649"/>
<dbReference type="PANTHER" id="PTHR40265">
    <property type="entry name" value="BLL2707 PROTEIN"/>
    <property type="match status" value="1"/>
</dbReference>
<proteinExistence type="predicted"/>
<dbReference type="PANTHER" id="PTHR40265:SF1">
    <property type="entry name" value="GLYOXALASE-LIKE DOMAIN-CONTAINING PROTEIN"/>
    <property type="match status" value="1"/>
</dbReference>
<dbReference type="STRING" id="1441095.AM592_16495"/>
<reference evidence="2 3" key="2">
    <citation type="journal article" date="2016" name="Int. J. Syst. Evol. Microbiol.">
        <title>Bacillus gobiensis sp. nov., isolated from a soil sample.</title>
        <authorList>
            <person name="Liu B."/>
            <person name="Liu G.H."/>
            <person name="Cetin S."/>
            <person name="Schumann P."/>
            <person name="Pan Z.Z."/>
            <person name="Chen Q.Q."/>
        </authorList>
    </citation>
    <scope>NUCLEOTIDE SEQUENCE [LARGE SCALE GENOMIC DNA]</scope>
    <source>
        <strain evidence="2 3">FJAT-4402</strain>
    </source>
</reference>
<dbReference type="AlphaFoldDB" id="A0A0M4FTH7"/>
<dbReference type="EMBL" id="CP012600">
    <property type="protein sequence ID" value="ALC82997.1"/>
    <property type="molecule type" value="Genomic_DNA"/>
</dbReference>